<feature type="transmembrane region" description="Helical" evidence="26">
    <location>
        <begin position="991"/>
        <end position="1013"/>
    </location>
</feature>
<organism evidence="29 30">
    <name type="scientific">Aedes aegypti</name>
    <name type="common">Yellowfever mosquito</name>
    <name type="synonym">Culex aegypti</name>
    <dbReference type="NCBI Taxonomy" id="7159"/>
    <lineage>
        <taxon>Eukaryota</taxon>
        <taxon>Metazoa</taxon>
        <taxon>Ecdysozoa</taxon>
        <taxon>Arthropoda</taxon>
        <taxon>Hexapoda</taxon>
        <taxon>Insecta</taxon>
        <taxon>Pterygota</taxon>
        <taxon>Neoptera</taxon>
        <taxon>Endopterygota</taxon>
        <taxon>Diptera</taxon>
        <taxon>Nematocera</taxon>
        <taxon>Culicoidea</taxon>
        <taxon>Culicidae</taxon>
        <taxon>Culicinae</taxon>
        <taxon>Aedini</taxon>
        <taxon>Aedes</taxon>
        <taxon>Stegomyia</taxon>
    </lineage>
</organism>
<evidence type="ECO:0000256" key="10">
    <source>
        <dbReference type="ARBA" id="ARBA00022723"/>
    </source>
</evidence>
<evidence type="ECO:0000256" key="5">
    <source>
        <dbReference type="ARBA" id="ARBA00012251"/>
    </source>
</evidence>
<dbReference type="CDD" id="cd16632">
    <property type="entry name" value="mRING-HC-C4C4_RBR_RNF144"/>
    <property type="match status" value="1"/>
</dbReference>
<evidence type="ECO:0000256" key="20">
    <source>
        <dbReference type="ARBA" id="ARBA00060040"/>
    </source>
</evidence>
<feature type="compositionally biased region" description="Low complexity" evidence="25">
    <location>
        <begin position="667"/>
        <end position="701"/>
    </location>
</feature>
<evidence type="ECO:0000256" key="7">
    <source>
        <dbReference type="ARBA" id="ARBA00022679"/>
    </source>
</evidence>
<keyword evidence="8 26" id="KW-0812">Transmembrane</keyword>
<gene>
    <name evidence="29" type="primary">5576646</name>
</gene>
<keyword evidence="15" id="KW-0832">Ubl conjugation</keyword>
<dbReference type="GO" id="GO:0061630">
    <property type="term" value="F:ubiquitin protein ligase activity"/>
    <property type="evidence" value="ECO:0007669"/>
    <property type="project" value="UniProtKB-EC"/>
</dbReference>
<protein>
    <recommendedName>
        <fullName evidence="22">E3 ubiquitin-protein ligase RNF144B</fullName>
        <ecNumber evidence="5">2.3.2.31</ecNumber>
    </recommendedName>
    <alternativeName>
        <fullName evidence="23">RING finger protein 144B</fullName>
    </alternativeName>
</protein>
<feature type="domain" description="RING-type" evidence="28">
    <location>
        <begin position="734"/>
        <end position="977"/>
    </location>
</feature>
<comment type="pathway">
    <text evidence="4">Protein modification; protein ubiquitination.</text>
</comment>
<keyword evidence="16 26" id="KW-1133">Transmembrane helix</keyword>
<evidence type="ECO:0000256" key="6">
    <source>
        <dbReference type="ARBA" id="ARBA00022490"/>
    </source>
</evidence>
<feature type="domain" description="RING-type" evidence="27">
    <location>
        <begin position="738"/>
        <end position="783"/>
    </location>
</feature>
<evidence type="ECO:0000256" key="13">
    <source>
        <dbReference type="ARBA" id="ARBA00022786"/>
    </source>
</evidence>
<evidence type="ECO:0000256" key="22">
    <source>
        <dbReference type="ARBA" id="ARBA00069720"/>
    </source>
</evidence>
<dbReference type="Gene3D" id="1.20.120.1750">
    <property type="match status" value="1"/>
</dbReference>
<evidence type="ECO:0000256" key="8">
    <source>
        <dbReference type="ARBA" id="ARBA00022692"/>
    </source>
</evidence>
<dbReference type="SUPFAM" id="SSF57850">
    <property type="entry name" value="RING/U-box"/>
    <property type="match status" value="2"/>
</dbReference>
<dbReference type="PROSITE" id="PS00518">
    <property type="entry name" value="ZF_RING_1"/>
    <property type="match status" value="1"/>
</dbReference>
<evidence type="ECO:0000313" key="29">
    <source>
        <dbReference type="EnsemblMetazoa" id="AAEL021805-PE"/>
    </source>
</evidence>
<dbReference type="PROSITE" id="PS51873">
    <property type="entry name" value="TRIAD"/>
    <property type="match status" value="1"/>
</dbReference>
<dbReference type="EC" id="2.3.2.31" evidence="5"/>
<comment type="subcellular location">
    <subcellularLocation>
        <location evidence="3">Cytoplasm</location>
    </subcellularLocation>
    <subcellularLocation>
        <location evidence="2">Mitochondrion membrane</location>
        <topology evidence="2">Single-pass membrane protein</topology>
    </subcellularLocation>
</comment>
<evidence type="ECO:0000259" key="28">
    <source>
        <dbReference type="PROSITE" id="PS51873"/>
    </source>
</evidence>
<keyword evidence="7" id="KW-0808">Transferase</keyword>
<dbReference type="InterPro" id="IPR044066">
    <property type="entry name" value="TRIAD_supradom"/>
</dbReference>
<dbReference type="OrthoDB" id="10009520at2759"/>
<dbReference type="GO" id="GO:0008270">
    <property type="term" value="F:zinc ion binding"/>
    <property type="evidence" value="ECO:0007669"/>
    <property type="project" value="UniProtKB-KW"/>
</dbReference>
<evidence type="ECO:0000256" key="21">
    <source>
        <dbReference type="ARBA" id="ARBA00061765"/>
    </source>
</evidence>
<dbReference type="EnsemblMetazoa" id="AAEL021805-RB">
    <property type="protein sequence ID" value="AAEL021805-PB"/>
    <property type="gene ID" value="AAEL021805"/>
</dbReference>
<dbReference type="Proteomes" id="UP000008820">
    <property type="component" value="Chromosome 2"/>
</dbReference>
<evidence type="ECO:0000256" key="16">
    <source>
        <dbReference type="ARBA" id="ARBA00022989"/>
    </source>
</evidence>
<dbReference type="InterPro" id="IPR013083">
    <property type="entry name" value="Znf_RING/FYVE/PHD"/>
</dbReference>
<dbReference type="FunFam" id="3.30.40.10:FF:000051">
    <property type="entry name" value="RBR-type E3 ubiquitin transferase"/>
    <property type="match status" value="1"/>
</dbReference>
<proteinExistence type="inferred from homology"/>
<dbReference type="InterPro" id="IPR031127">
    <property type="entry name" value="E3_UB_ligase_RBR"/>
</dbReference>
<dbReference type="Gene3D" id="3.30.40.10">
    <property type="entry name" value="Zinc/RING finger domain, C3HC4 (zinc finger)"/>
    <property type="match status" value="1"/>
</dbReference>
<keyword evidence="12 24" id="KW-0863">Zinc-finger</keyword>
<dbReference type="InterPro" id="IPR017907">
    <property type="entry name" value="Znf_RING_CS"/>
</dbReference>
<dbReference type="Pfam" id="PF22191">
    <property type="entry name" value="IBR_1"/>
    <property type="match status" value="1"/>
</dbReference>
<keyword evidence="14" id="KW-0862">Zinc</keyword>
<keyword evidence="10" id="KW-0479">Metal-binding</keyword>
<dbReference type="Pfam" id="PF01485">
    <property type="entry name" value="IBR"/>
    <property type="match status" value="1"/>
</dbReference>
<dbReference type="GO" id="GO:0016567">
    <property type="term" value="P:protein ubiquitination"/>
    <property type="evidence" value="ECO:0007669"/>
    <property type="project" value="InterPro"/>
</dbReference>
<evidence type="ECO:0000256" key="17">
    <source>
        <dbReference type="ARBA" id="ARBA00023128"/>
    </source>
</evidence>
<comment type="similarity">
    <text evidence="19">Belongs to the RBR family. RNF144 subfamily.</text>
</comment>
<dbReference type="InParanoid" id="A0A6I8U1B9"/>
<dbReference type="CDD" id="cd20352">
    <property type="entry name" value="Rcat_RBR_RNF144"/>
    <property type="match status" value="1"/>
</dbReference>
<evidence type="ECO:0000256" key="1">
    <source>
        <dbReference type="ARBA" id="ARBA00001798"/>
    </source>
</evidence>
<dbReference type="PROSITE" id="PS50089">
    <property type="entry name" value="ZF_RING_2"/>
    <property type="match status" value="1"/>
</dbReference>
<feature type="region of interest" description="Disordered" evidence="25">
    <location>
        <begin position="429"/>
        <end position="461"/>
    </location>
</feature>
<evidence type="ECO:0000256" key="23">
    <source>
        <dbReference type="ARBA" id="ARBA00078867"/>
    </source>
</evidence>
<evidence type="ECO:0000256" key="2">
    <source>
        <dbReference type="ARBA" id="ARBA00004304"/>
    </source>
</evidence>
<feature type="compositionally biased region" description="Pro residues" evidence="25">
    <location>
        <begin position="9"/>
        <end position="22"/>
    </location>
</feature>
<dbReference type="EnsemblMetazoa" id="AAEL021805-RC">
    <property type="protein sequence ID" value="AAEL021805-PC"/>
    <property type="gene ID" value="AAEL021805"/>
</dbReference>
<dbReference type="FunFam" id="1.20.120.1750:FF:000010">
    <property type="entry name" value="RBR-type E3 ubiquitin transferase"/>
    <property type="match status" value="1"/>
</dbReference>
<evidence type="ECO:0000256" key="24">
    <source>
        <dbReference type="PROSITE-ProRule" id="PRU00175"/>
    </source>
</evidence>
<feature type="region of interest" description="Disordered" evidence="25">
    <location>
        <begin position="1"/>
        <end position="22"/>
    </location>
</feature>
<keyword evidence="17" id="KW-0496">Mitochondrion</keyword>
<dbReference type="GO" id="GO:0006915">
    <property type="term" value="P:apoptotic process"/>
    <property type="evidence" value="ECO:0007669"/>
    <property type="project" value="UniProtKB-KW"/>
</dbReference>
<keyword evidence="6" id="KW-0963">Cytoplasm</keyword>
<dbReference type="CDD" id="cd20349">
    <property type="entry name" value="BRcat_RBR_RNF144"/>
    <property type="match status" value="1"/>
</dbReference>
<evidence type="ECO:0000256" key="11">
    <source>
        <dbReference type="ARBA" id="ARBA00022737"/>
    </source>
</evidence>
<evidence type="ECO:0000259" key="27">
    <source>
        <dbReference type="PROSITE" id="PS50089"/>
    </source>
</evidence>
<evidence type="ECO:0000256" key="19">
    <source>
        <dbReference type="ARBA" id="ARBA00038342"/>
    </source>
</evidence>
<evidence type="ECO:0000256" key="3">
    <source>
        <dbReference type="ARBA" id="ARBA00004496"/>
    </source>
</evidence>
<dbReference type="InterPro" id="IPR001841">
    <property type="entry name" value="Znf_RING"/>
</dbReference>
<evidence type="ECO:0000256" key="18">
    <source>
        <dbReference type="ARBA" id="ARBA00023136"/>
    </source>
</evidence>
<keyword evidence="30" id="KW-1185">Reference proteome</keyword>
<dbReference type="SMART" id="SM00647">
    <property type="entry name" value="IBR"/>
    <property type="match status" value="2"/>
</dbReference>
<dbReference type="FunCoup" id="A0A6I8U1B9">
    <property type="interactions" value="6"/>
</dbReference>
<evidence type="ECO:0000256" key="25">
    <source>
        <dbReference type="SAM" id="MobiDB-lite"/>
    </source>
</evidence>
<keyword evidence="11" id="KW-0677">Repeat</keyword>
<feature type="compositionally biased region" description="Pro residues" evidence="25">
    <location>
        <begin position="482"/>
        <end position="493"/>
    </location>
</feature>
<evidence type="ECO:0000256" key="4">
    <source>
        <dbReference type="ARBA" id="ARBA00004906"/>
    </source>
</evidence>
<name>A0A6I8U1B9_AEDAE</name>
<keyword evidence="13" id="KW-0833">Ubl conjugation pathway</keyword>
<evidence type="ECO:0000256" key="9">
    <source>
        <dbReference type="ARBA" id="ARBA00022703"/>
    </source>
</evidence>
<reference evidence="29" key="2">
    <citation type="submission" date="2020-05" db="UniProtKB">
        <authorList>
            <consortium name="EnsemblMetazoa"/>
        </authorList>
    </citation>
    <scope>IDENTIFICATION</scope>
    <source>
        <strain evidence="29">LVP_AGWG</strain>
    </source>
</reference>
<comment type="function">
    <text evidence="20">E3 ubiquitin-protein ligase which accepts ubiquitin from E2 ubiquitin-conjugating enzymes UBE2L3 and UBE2L6 in the form of a thioester and then directly transfers the ubiquitin to targeted substrates such as LCMT2, thereby promoting their degradation. Induces apoptosis via a p53/TP53-dependent but caspase-independent mechanism. Plays a crucial role in maintaining the genomic stability by controlling the degradation of multiple proteins involved in mitotic progression and DNA damage. Regulates epithelial homeostasis by mediating degradation of CDKN1A and isoform 2 of TP63. Plays a regulatory role in innate immunity by negatively regulating IRF3 activation and IFN-beta production. Mechanistically, inhibits TBK1 phosphorylation and 'Lys-63'-linked polyubiquitination independently of its E3 ligase activity. Alternatively, promotes 'Lys-27' and 'Lys-33'-linked ubiquitination of IFIH1/MDA5, promoting selective autophagic degradation of IFIH1/MDA5 to inhibit antiviral response.</text>
</comment>
<dbReference type="EnsemblMetazoa" id="AAEL021805-RF">
    <property type="protein sequence ID" value="AAEL021805-PF"/>
    <property type="gene ID" value="AAEL021805"/>
</dbReference>
<evidence type="ECO:0000256" key="14">
    <source>
        <dbReference type="ARBA" id="ARBA00022833"/>
    </source>
</evidence>
<evidence type="ECO:0000313" key="30">
    <source>
        <dbReference type="Proteomes" id="UP000008820"/>
    </source>
</evidence>
<keyword evidence="9" id="KW-0053">Apoptosis</keyword>
<dbReference type="AlphaFoldDB" id="A0A6I8U1B9"/>
<accession>A0A6I8U1B9</accession>
<evidence type="ECO:0000256" key="12">
    <source>
        <dbReference type="ARBA" id="ARBA00022771"/>
    </source>
</evidence>
<dbReference type="EnsemblMetazoa" id="AAEL021805-RD">
    <property type="protein sequence ID" value="AAEL021805-PD"/>
    <property type="gene ID" value="AAEL021805"/>
</dbReference>
<dbReference type="EnsemblMetazoa" id="AAEL021805-RG">
    <property type="protein sequence ID" value="AAEL021805-PG"/>
    <property type="gene ID" value="AAEL021805"/>
</dbReference>
<evidence type="ECO:0000256" key="26">
    <source>
        <dbReference type="SAM" id="Phobius"/>
    </source>
</evidence>
<feature type="region of interest" description="Disordered" evidence="25">
    <location>
        <begin position="664"/>
        <end position="701"/>
    </location>
</feature>
<evidence type="ECO:0000256" key="15">
    <source>
        <dbReference type="ARBA" id="ARBA00022843"/>
    </source>
</evidence>
<dbReference type="InterPro" id="IPR002867">
    <property type="entry name" value="IBR_dom"/>
</dbReference>
<dbReference type="SMART" id="SM00184">
    <property type="entry name" value="RING"/>
    <property type="match status" value="2"/>
</dbReference>
<sequence length="1044" mass="110227">MSTKAVPPASGPPSSPPQLPATPAPVVVLRSAKVSSAVVVEHPATAGSPAVVRVLHKDSDNSRTSASTLKNLSNDLSELLVKNLSLKRNSESFCTLEDPSVLTNESGGGASEGHNSDSLGLITRSKQPNRNSLCDTFSSVNKLIKLKRVSSDSSSISGYTKIYHPGVGGESTLQHSINPPPQAKFKRVEVSVQKLPSESIAPRKGIIVNQFDQLVSPSGESEIVPLLVKKKSSSETEVSGAEEALGGGSKVSNCANSAGVKFRRRIQSPAVAASGPSLRSGRVVGSILKSVEEERYKRRSLQWPLGLGPGGWGSEVVSETGEESTTVIDEEVQQSAEDGGVGEERRRKTHFRHSWNAPGYDLLLEEDRNGDSKKDFASIVHNLAGLRSALANGGSHESASLLEPHSPQFSGPRPLVVSGGVGGAGNIQANRRSPVGCNPSSPVVPSMATDGSHPVSMGAQVPRKRRLEAFLKSLVGRRPSKEPPPAPPPPPAAPQSIATNVPLLSSPEIKISKSPSEHNLVEMTRSRLNISTTSLSSVHQKLWSVVPLLKKDVSCTSLAPPKSVPLLGSQPKGGLRKCETVLALTNSGQSVEPIKPQNRLRNCASVATCSRCSSLLSLAAAGSRYSLNLSNGGFVAVGGAGTNSQLGGGATETVKNVDSLLRLTKTSSGPSSSSSSSPSPSGASSCSSSPSGSSSSSNSSSRVSVTSRAAMLVAPPSPTIVTATSGVPALTPTVKFTCKLCLGEYSAENLTRISQCGCSFCTECMTAYIEFEISEGAYEVSCPDAMCPAQGIVTIGEITNLASASLVDKHHRYRLNREVELDKFRTWCPRAGCETICQVGQNQPNHRQPTSNNASSDRIVQLPASSSGLPSPCAVHCPTCREDFCSGCKKAWHPTMSCEENTRRLAADGQTDALGIPFDNDLIKCCPMCAVPIEKDEGCAQMMCKRCKHVFCWYCLASLDDDFLLRHYDKGPCKNKLGHSRASVVWHRAQVIGIFAGFGILLLVASPLLLLAAPCIVCCKCRICSGAAKLEETEVDYDDPTGLR</sequence>
<comment type="subunit">
    <text evidence="21">Interacts with UBE2L3, UBE2L6 and LCMT2, as well as with BAX. Interacts with TBK1; this interaction inhibits TBK1 phosphorylation and 'Lys-63'-linked polyubiquitination.</text>
</comment>
<feature type="region of interest" description="Disordered" evidence="25">
    <location>
        <begin position="476"/>
        <end position="498"/>
    </location>
</feature>
<dbReference type="EnsemblMetazoa" id="AAEL021805-RA">
    <property type="protein sequence ID" value="AAEL021805-PA"/>
    <property type="gene ID" value="AAEL021805"/>
</dbReference>
<dbReference type="GO" id="GO:0031966">
    <property type="term" value="C:mitochondrial membrane"/>
    <property type="evidence" value="ECO:0007669"/>
    <property type="project" value="UniProtKB-SubCell"/>
</dbReference>
<dbReference type="EnsemblMetazoa" id="AAEL021805-RH">
    <property type="protein sequence ID" value="AAEL021805-PH"/>
    <property type="gene ID" value="AAEL021805"/>
</dbReference>
<dbReference type="EnsemblMetazoa" id="AAEL021805-RE">
    <property type="protein sequence ID" value="AAEL021805-PE"/>
    <property type="gene ID" value="AAEL021805"/>
</dbReference>
<keyword evidence="18 26" id="KW-0472">Membrane</keyword>
<reference evidence="29 30" key="1">
    <citation type="submission" date="2017-06" db="EMBL/GenBank/DDBJ databases">
        <title>Aedes aegypti genome working group (AGWG) sequencing and assembly.</title>
        <authorList>
            <consortium name="Aedes aegypti Genome Working Group (AGWG)"/>
            <person name="Matthews B.J."/>
        </authorList>
    </citation>
    <scope>NUCLEOTIDE SEQUENCE [LARGE SCALE GENOMIC DNA]</scope>
    <source>
        <strain evidence="29 30">LVP_AGWG</strain>
    </source>
</reference>
<dbReference type="PANTHER" id="PTHR11685">
    <property type="entry name" value="RBR FAMILY RING FINGER AND IBR DOMAIN-CONTAINING"/>
    <property type="match status" value="1"/>
</dbReference>
<comment type="catalytic activity">
    <reaction evidence="1">
        <text>[E2 ubiquitin-conjugating enzyme]-S-ubiquitinyl-L-cysteine + [acceptor protein]-L-lysine = [E2 ubiquitin-conjugating enzyme]-L-cysteine + [acceptor protein]-N(6)-ubiquitinyl-L-lysine.</text>
        <dbReference type="EC" id="2.3.2.31"/>
    </reaction>
</comment>